<sequence>RGLAASAPSSPGCQRASQARAPRWRPGTRWRRTAPGWCPGCGRPRGLGSAGG</sequence>
<comment type="caution">
    <text evidence="2">The sequence shown here is derived from an EMBL/GenBank/DDBJ whole genome shotgun (WGS) entry which is preliminary data.</text>
</comment>
<organism evidence="2 3">
    <name type="scientific">Prorocentrum cordatum</name>
    <dbReference type="NCBI Taxonomy" id="2364126"/>
    <lineage>
        <taxon>Eukaryota</taxon>
        <taxon>Sar</taxon>
        <taxon>Alveolata</taxon>
        <taxon>Dinophyceae</taxon>
        <taxon>Prorocentrales</taxon>
        <taxon>Prorocentraceae</taxon>
        <taxon>Prorocentrum</taxon>
    </lineage>
</organism>
<feature type="compositionally biased region" description="Gly residues" evidence="1">
    <location>
        <begin position="43"/>
        <end position="52"/>
    </location>
</feature>
<feature type="region of interest" description="Disordered" evidence="1">
    <location>
        <begin position="1"/>
        <end position="52"/>
    </location>
</feature>
<feature type="compositionally biased region" description="Low complexity" evidence="1">
    <location>
        <begin position="33"/>
        <end position="42"/>
    </location>
</feature>
<dbReference type="Proteomes" id="UP001189429">
    <property type="component" value="Unassembled WGS sequence"/>
</dbReference>
<evidence type="ECO:0000313" key="2">
    <source>
        <dbReference type="EMBL" id="CAK0808358.1"/>
    </source>
</evidence>
<protein>
    <submittedName>
        <fullName evidence="2">Uncharacterized protein</fullName>
    </submittedName>
</protein>
<evidence type="ECO:0000256" key="1">
    <source>
        <dbReference type="SAM" id="MobiDB-lite"/>
    </source>
</evidence>
<feature type="compositionally biased region" description="Polar residues" evidence="1">
    <location>
        <begin position="7"/>
        <end position="17"/>
    </location>
</feature>
<reference evidence="2" key="1">
    <citation type="submission" date="2023-10" db="EMBL/GenBank/DDBJ databases">
        <authorList>
            <person name="Chen Y."/>
            <person name="Shah S."/>
            <person name="Dougan E. K."/>
            <person name="Thang M."/>
            <person name="Chan C."/>
        </authorList>
    </citation>
    <scope>NUCLEOTIDE SEQUENCE [LARGE SCALE GENOMIC DNA]</scope>
</reference>
<feature type="non-terminal residue" evidence="2">
    <location>
        <position position="1"/>
    </location>
</feature>
<dbReference type="EMBL" id="CAUYUJ010004153">
    <property type="protein sequence ID" value="CAK0808358.1"/>
    <property type="molecule type" value="Genomic_DNA"/>
</dbReference>
<evidence type="ECO:0000313" key="3">
    <source>
        <dbReference type="Proteomes" id="UP001189429"/>
    </source>
</evidence>
<proteinExistence type="predicted"/>
<feature type="compositionally biased region" description="Basic residues" evidence="1">
    <location>
        <begin position="22"/>
        <end position="32"/>
    </location>
</feature>
<name>A0ABN9QW03_9DINO</name>
<feature type="non-terminal residue" evidence="2">
    <location>
        <position position="52"/>
    </location>
</feature>
<gene>
    <name evidence="2" type="ORF">PCOR1329_LOCUS13985</name>
</gene>
<keyword evidence="3" id="KW-1185">Reference proteome</keyword>
<accession>A0ABN9QW03</accession>